<dbReference type="InterPro" id="IPR029063">
    <property type="entry name" value="SAM-dependent_MTases_sf"/>
</dbReference>
<evidence type="ECO:0000313" key="4">
    <source>
        <dbReference type="Proteomes" id="UP000028828"/>
    </source>
</evidence>
<dbReference type="VEuPathDB" id="ToxoDB:TGP89_294830"/>
<organism evidence="3 4">
    <name type="scientific">Toxoplasma gondii p89</name>
    <dbReference type="NCBI Taxonomy" id="943119"/>
    <lineage>
        <taxon>Eukaryota</taxon>
        <taxon>Sar</taxon>
        <taxon>Alveolata</taxon>
        <taxon>Apicomplexa</taxon>
        <taxon>Conoidasida</taxon>
        <taxon>Coccidia</taxon>
        <taxon>Eucoccidiorida</taxon>
        <taxon>Eimeriorina</taxon>
        <taxon>Sarcocystidae</taxon>
        <taxon>Toxoplasma</taxon>
    </lineage>
</organism>
<dbReference type="EMBL" id="AEYI02001607">
    <property type="protein sequence ID" value="KFG35289.1"/>
    <property type="molecule type" value="Genomic_DNA"/>
</dbReference>
<comment type="caution">
    <text evidence="3">The sequence shown here is derived from an EMBL/GenBank/DDBJ whole genome shotgun (WGS) entry which is preliminary data.</text>
</comment>
<dbReference type="InterPro" id="IPR025714">
    <property type="entry name" value="Methyltranfer_dom"/>
</dbReference>
<accession>A0A086JT21</accession>
<dbReference type="OrthoDB" id="371224at2759"/>
<dbReference type="Proteomes" id="UP000028828">
    <property type="component" value="Unassembled WGS sequence"/>
</dbReference>
<gene>
    <name evidence="3" type="ORF">TGP89_294830</name>
</gene>
<reference evidence="3 4" key="1">
    <citation type="submission" date="2014-03" db="EMBL/GenBank/DDBJ databases">
        <authorList>
            <person name="Sibley D."/>
            <person name="Venepally P."/>
            <person name="Karamycheva S."/>
            <person name="Hadjithomas M."/>
            <person name="Khan A."/>
            <person name="Brunk B."/>
            <person name="Roos D."/>
            <person name="Caler E."/>
            <person name="Lorenzi H."/>
        </authorList>
    </citation>
    <scope>NUCLEOTIDE SEQUENCE [LARGE SCALE GENOMIC DNA]</scope>
    <source>
        <strain evidence="4">p89</strain>
    </source>
</reference>
<feature type="compositionally biased region" description="Basic and acidic residues" evidence="1">
    <location>
        <begin position="619"/>
        <end position="636"/>
    </location>
</feature>
<proteinExistence type="predicted"/>
<evidence type="ECO:0000259" key="2">
    <source>
        <dbReference type="Pfam" id="PF13679"/>
    </source>
</evidence>
<keyword evidence="3" id="KW-0489">Methyltransferase</keyword>
<sequence>MATQQHVFHTGCPACPCCNRSWDELPDFHPDAYVSLAKGESCEDKLLRVSGIVTGARKLSSRLLFVDVSWPLGTGSDDHDGRGEAAKGCAQPEAMGSASLSTVTSGNEKCENEVCVSSPVCELPKGEVTKETDRPGHSLCCTDSARPQVISLSPDEGKLDIHATGHRQNEHLRESRPTSKNQADTCGGCKAQLLFDFAAFAGICKKCFSRRTGFENGPRRVPSVELSSAQTQPTDNPQASSSTHGLDLSDDVRKASEGNTCQPPAAIFRSLCALLLHSGCHLCVAGNPTRTNSGQLSLFVTVVTFVKAPPTFDALNRLCNSVLEGTLPPEALAASTRVDSQPPDCSDNTPEKSLVQQLLQATPRERKIMLKRLCRRLTDRPVERMRPPTFGNEDLATLNLTKAIRTKWPVTDHFDACRGLADATDLATRKKKAKPRASSAKETTDLEEYMTHKKGPQVRWMLQQIRHIIEIQLTQHVSTPGSPRLGSKEKEIRYRCLDVGGGRGDLGFALATYFPQFHVTVLDINATSLAAARQRAVDAGISNMEFICEDFSRYELSSDTILIVGLHSCGGLADCILSRAVALGVSFLVSTCCFCKHPHLRTEYLVKQLHDLLDARTPKAVESEERPDLESGEHPNPEQSTTITDHPFTALSSSELKPRSAAETQLQQLMVIESHLPRLCRLAESSDRTVSLAAMHTVNAWRLACVDEISRQRMRSDLNGCELPQRGPLYRQLCIKAFSQEYSPKNLVLVGIVTSPVN</sequence>
<evidence type="ECO:0000256" key="1">
    <source>
        <dbReference type="SAM" id="MobiDB-lite"/>
    </source>
</evidence>
<dbReference type="AlphaFoldDB" id="A0A086JT21"/>
<dbReference type="GO" id="GO:0005737">
    <property type="term" value="C:cytoplasm"/>
    <property type="evidence" value="ECO:0007669"/>
    <property type="project" value="TreeGrafter"/>
</dbReference>
<feature type="region of interest" description="Disordered" evidence="1">
    <location>
        <begin position="218"/>
        <end position="255"/>
    </location>
</feature>
<dbReference type="SUPFAM" id="SSF53335">
    <property type="entry name" value="S-adenosyl-L-methionine-dependent methyltransferases"/>
    <property type="match status" value="1"/>
</dbReference>
<dbReference type="Gene3D" id="3.40.50.150">
    <property type="entry name" value="Vaccinia Virus protein VP39"/>
    <property type="match status" value="1"/>
</dbReference>
<dbReference type="PANTHER" id="PTHR13369:SF0">
    <property type="entry name" value="GLUTATHIONE S-TRANSFERASE C-TERMINAL DOMAIN-CONTAINING PROTEIN"/>
    <property type="match status" value="1"/>
</dbReference>
<feature type="compositionally biased region" description="Polar residues" evidence="1">
    <location>
        <begin position="225"/>
        <end position="244"/>
    </location>
</feature>
<name>A0A086JT21_TOXGO</name>
<feature type="region of interest" description="Disordered" evidence="1">
    <location>
        <begin position="619"/>
        <end position="645"/>
    </location>
</feature>
<feature type="domain" description="Methyltransferase" evidence="2">
    <location>
        <begin position="477"/>
        <end position="597"/>
    </location>
</feature>
<evidence type="ECO:0000313" key="3">
    <source>
        <dbReference type="EMBL" id="KFG35289.1"/>
    </source>
</evidence>
<dbReference type="Pfam" id="PF13679">
    <property type="entry name" value="Methyltransf_32"/>
    <property type="match status" value="1"/>
</dbReference>
<dbReference type="CDD" id="cd02440">
    <property type="entry name" value="AdoMet_MTases"/>
    <property type="match status" value="1"/>
</dbReference>
<dbReference type="GO" id="GO:0008168">
    <property type="term" value="F:methyltransferase activity"/>
    <property type="evidence" value="ECO:0007669"/>
    <property type="project" value="UniProtKB-KW"/>
</dbReference>
<protein>
    <submittedName>
        <fullName evidence="3">Methyltransferase domain-containing protein</fullName>
    </submittedName>
</protein>
<keyword evidence="3" id="KW-0808">Transferase</keyword>
<dbReference type="PANTHER" id="PTHR13369">
    <property type="match status" value="1"/>
</dbReference>
<dbReference type="GO" id="GO:0032259">
    <property type="term" value="P:methylation"/>
    <property type="evidence" value="ECO:0007669"/>
    <property type="project" value="UniProtKB-KW"/>
</dbReference>